<proteinExistence type="predicted"/>
<accession>A0AAW0B9C4</accession>
<dbReference type="EMBL" id="JAYKXP010000146">
    <property type="protein sequence ID" value="KAK7022844.1"/>
    <property type="molecule type" value="Genomic_DNA"/>
</dbReference>
<feature type="compositionally biased region" description="Basic and acidic residues" evidence="1">
    <location>
        <begin position="181"/>
        <end position="200"/>
    </location>
</feature>
<feature type="compositionally biased region" description="Polar residues" evidence="1">
    <location>
        <begin position="204"/>
        <end position="216"/>
    </location>
</feature>
<keyword evidence="3" id="KW-1185">Reference proteome</keyword>
<feature type="compositionally biased region" description="Polar residues" evidence="1">
    <location>
        <begin position="267"/>
        <end position="276"/>
    </location>
</feature>
<feature type="region of interest" description="Disordered" evidence="1">
    <location>
        <begin position="164"/>
        <end position="340"/>
    </location>
</feature>
<dbReference type="Proteomes" id="UP001383192">
    <property type="component" value="Unassembled WGS sequence"/>
</dbReference>
<dbReference type="AlphaFoldDB" id="A0AAW0B9C4"/>
<feature type="compositionally biased region" description="Basic and acidic residues" evidence="1">
    <location>
        <begin position="219"/>
        <end position="231"/>
    </location>
</feature>
<protein>
    <submittedName>
        <fullName evidence="2">Uncharacterized protein</fullName>
    </submittedName>
</protein>
<evidence type="ECO:0000256" key="1">
    <source>
        <dbReference type="SAM" id="MobiDB-lite"/>
    </source>
</evidence>
<reference evidence="2 3" key="1">
    <citation type="submission" date="2024-01" db="EMBL/GenBank/DDBJ databases">
        <title>A draft genome for a cacao thread blight-causing isolate of Paramarasmius palmivorus.</title>
        <authorList>
            <person name="Baruah I.K."/>
            <person name="Bukari Y."/>
            <person name="Amoako-Attah I."/>
            <person name="Meinhardt L.W."/>
            <person name="Bailey B.A."/>
            <person name="Cohen S.P."/>
        </authorList>
    </citation>
    <scope>NUCLEOTIDE SEQUENCE [LARGE SCALE GENOMIC DNA]</scope>
    <source>
        <strain evidence="2 3">GH-12</strain>
    </source>
</reference>
<evidence type="ECO:0000313" key="3">
    <source>
        <dbReference type="Proteomes" id="UP001383192"/>
    </source>
</evidence>
<evidence type="ECO:0000313" key="2">
    <source>
        <dbReference type="EMBL" id="KAK7022844.1"/>
    </source>
</evidence>
<sequence>YMLCPPDKLSLMVESWLAQASGVFSQLRIREDSWEEYGVLNGIHLGFIRTSPYKEPIIPPKVYLFIRPIPRPSDEKAIWRSWMDSEKYFWSFDMSGKEMVPEPVQTHLGLPSFTFKVTSYQYTWSPSHYHAIRKLQISEGFDPTTSDFGLSLDLPIIEVTSGDNDRFEDFEGSSSLPLAGDHPEPRDTGERSTRGSDTKKPNTVIRTVRSTRANPKQQHRTDARKSTDKSPRKLQNYQDAQPASPVRANKRNLKMPGKFILRHRSPSRSATGSVQRASPFGKNPAPMIMSTKRATGQVGRTIDPSKLKQTGDHGRPDEKIKQPKSPSRQEDGKVKKPPWR</sequence>
<feature type="non-terminal residue" evidence="2">
    <location>
        <position position="1"/>
    </location>
</feature>
<comment type="caution">
    <text evidence="2">The sequence shown here is derived from an EMBL/GenBank/DDBJ whole genome shotgun (WGS) entry which is preliminary data.</text>
</comment>
<name>A0AAW0B9C4_9AGAR</name>
<feature type="compositionally biased region" description="Basic and acidic residues" evidence="1">
    <location>
        <begin position="303"/>
        <end position="334"/>
    </location>
</feature>
<gene>
    <name evidence="2" type="ORF">VNI00_016925</name>
</gene>
<organism evidence="2 3">
    <name type="scientific">Paramarasmius palmivorus</name>
    <dbReference type="NCBI Taxonomy" id="297713"/>
    <lineage>
        <taxon>Eukaryota</taxon>
        <taxon>Fungi</taxon>
        <taxon>Dikarya</taxon>
        <taxon>Basidiomycota</taxon>
        <taxon>Agaricomycotina</taxon>
        <taxon>Agaricomycetes</taxon>
        <taxon>Agaricomycetidae</taxon>
        <taxon>Agaricales</taxon>
        <taxon>Marasmiineae</taxon>
        <taxon>Marasmiaceae</taxon>
        <taxon>Paramarasmius</taxon>
    </lineage>
</organism>